<dbReference type="SUPFAM" id="SSF53098">
    <property type="entry name" value="Ribonuclease H-like"/>
    <property type="match status" value="1"/>
</dbReference>
<evidence type="ECO:0000313" key="2">
    <source>
        <dbReference type="Proteomes" id="UP001159042"/>
    </source>
</evidence>
<evidence type="ECO:0000313" key="1">
    <source>
        <dbReference type="EMBL" id="KAJ8915722.1"/>
    </source>
</evidence>
<dbReference type="GO" id="GO:0003676">
    <property type="term" value="F:nucleic acid binding"/>
    <property type="evidence" value="ECO:0007669"/>
    <property type="project" value="InterPro"/>
</dbReference>
<accession>A0AAV8VMX4</accession>
<dbReference type="InterPro" id="IPR012337">
    <property type="entry name" value="RNaseH-like_sf"/>
</dbReference>
<dbReference type="Proteomes" id="UP001159042">
    <property type="component" value="Unassembled WGS sequence"/>
</dbReference>
<proteinExistence type="predicted"/>
<dbReference type="PANTHER" id="PTHR46585:SF1">
    <property type="entry name" value="CHROMO DOMAIN-CONTAINING PROTEIN"/>
    <property type="match status" value="1"/>
</dbReference>
<comment type="caution">
    <text evidence="1">The sequence shown here is derived from an EMBL/GenBank/DDBJ whole genome shotgun (WGS) entry which is preliminary data.</text>
</comment>
<sequence>MSSADSIDKFGRRRKSYQSKIVRMPSARSLKVDHEGNYDLQNKRLVQVGAPQHESDAATMKYVTDCIECGSSLHPAVNKSTDLILEIVQEGVKKEIKRVQDSCSEKYETLHENIKDFVQLLLKPVYERVDNEQKLLRNLIAWNGISEQMEHSVKTCSVVSILYWLQTEHSSTGLMEYEIPLNENFMQNFDLWQIDLAIMQSYARENRDSMVLDLTVAVRTKTGVDVTHAMEKVLKRSNYIPKHIQSDQGEEFFHRYFSALMKNVTKAAFAERLIRTLKDKLYKEFSLKGSYKWYGNILQNVCIVPRECDLQTLHPTLEYLQWKRLNLKSVQPKTNIMLVTSSALAGIKVSLTSPIVATGHLNS</sequence>
<evidence type="ECO:0008006" key="3">
    <source>
        <dbReference type="Google" id="ProtNLM"/>
    </source>
</evidence>
<dbReference type="InterPro" id="IPR036397">
    <property type="entry name" value="RNaseH_sf"/>
</dbReference>
<keyword evidence="2" id="KW-1185">Reference proteome</keyword>
<gene>
    <name evidence="1" type="ORF">NQ315_000656</name>
</gene>
<protein>
    <recommendedName>
        <fullName evidence="3">Integrase catalytic domain-containing protein</fullName>
    </recommendedName>
</protein>
<dbReference type="AlphaFoldDB" id="A0AAV8VMX4"/>
<dbReference type="EMBL" id="JANEYG010000050">
    <property type="protein sequence ID" value="KAJ8915722.1"/>
    <property type="molecule type" value="Genomic_DNA"/>
</dbReference>
<organism evidence="1 2">
    <name type="scientific">Exocentrus adspersus</name>
    <dbReference type="NCBI Taxonomy" id="1586481"/>
    <lineage>
        <taxon>Eukaryota</taxon>
        <taxon>Metazoa</taxon>
        <taxon>Ecdysozoa</taxon>
        <taxon>Arthropoda</taxon>
        <taxon>Hexapoda</taxon>
        <taxon>Insecta</taxon>
        <taxon>Pterygota</taxon>
        <taxon>Neoptera</taxon>
        <taxon>Endopterygota</taxon>
        <taxon>Coleoptera</taxon>
        <taxon>Polyphaga</taxon>
        <taxon>Cucujiformia</taxon>
        <taxon>Chrysomeloidea</taxon>
        <taxon>Cerambycidae</taxon>
        <taxon>Lamiinae</taxon>
        <taxon>Acanthocinini</taxon>
        <taxon>Exocentrus</taxon>
    </lineage>
</organism>
<name>A0AAV8VMX4_9CUCU</name>
<dbReference type="Gene3D" id="3.30.420.10">
    <property type="entry name" value="Ribonuclease H-like superfamily/Ribonuclease H"/>
    <property type="match status" value="1"/>
</dbReference>
<dbReference type="PANTHER" id="PTHR46585">
    <property type="entry name" value="INTEGRASE CORE DOMAIN CONTAINING PROTEIN"/>
    <property type="match status" value="1"/>
</dbReference>
<reference evidence="1 2" key="1">
    <citation type="journal article" date="2023" name="Insect Mol. Biol.">
        <title>Genome sequencing provides insights into the evolution of gene families encoding plant cell wall-degrading enzymes in longhorned beetles.</title>
        <authorList>
            <person name="Shin N.R."/>
            <person name="Okamura Y."/>
            <person name="Kirsch R."/>
            <person name="Pauchet Y."/>
        </authorList>
    </citation>
    <scope>NUCLEOTIDE SEQUENCE [LARGE SCALE GENOMIC DNA]</scope>
    <source>
        <strain evidence="1">EAD_L_NR</strain>
    </source>
</reference>